<evidence type="ECO:0000256" key="1">
    <source>
        <dbReference type="ARBA" id="ARBA00022679"/>
    </source>
</evidence>
<dbReference type="EMBL" id="LPHD01000194">
    <property type="protein sequence ID" value="KWA72648.1"/>
    <property type="molecule type" value="Genomic_DNA"/>
</dbReference>
<dbReference type="InterPro" id="IPR050483">
    <property type="entry name" value="CoA-transferase_III_domain"/>
</dbReference>
<organism evidence="2 3">
    <name type="scientific">Burkholderia ubonensis</name>
    <dbReference type="NCBI Taxonomy" id="101571"/>
    <lineage>
        <taxon>Bacteria</taxon>
        <taxon>Pseudomonadati</taxon>
        <taxon>Pseudomonadota</taxon>
        <taxon>Betaproteobacteria</taxon>
        <taxon>Burkholderiales</taxon>
        <taxon>Burkholderiaceae</taxon>
        <taxon>Burkholderia</taxon>
        <taxon>Burkholderia cepacia complex</taxon>
    </lineage>
</organism>
<dbReference type="Proteomes" id="UP000060630">
    <property type="component" value="Unassembled WGS sequence"/>
</dbReference>
<dbReference type="GO" id="GO:0008410">
    <property type="term" value="F:CoA-transferase activity"/>
    <property type="evidence" value="ECO:0007669"/>
    <property type="project" value="TreeGrafter"/>
</dbReference>
<dbReference type="PANTHER" id="PTHR48207:SF4">
    <property type="entry name" value="BLL6097 PROTEIN"/>
    <property type="match status" value="1"/>
</dbReference>
<dbReference type="AlphaFoldDB" id="A0A106YAN6"/>
<accession>A0A106YAN6</accession>
<dbReference type="InterPro" id="IPR023606">
    <property type="entry name" value="CoA-Trfase_III_dom_1_sf"/>
</dbReference>
<comment type="caution">
    <text evidence="2">The sequence shown here is derived from an EMBL/GenBank/DDBJ whole genome shotgun (WGS) entry which is preliminary data.</text>
</comment>
<dbReference type="InterPro" id="IPR003673">
    <property type="entry name" value="CoA-Trfase_fam_III"/>
</dbReference>
<dbReference type="SUPFAM" id="SSF89796">
    <property type="entry name" value="CoA-transferase family III (CaiB/BaiF)"/>
    <property type="match status" value="1"/>
</dbReference>
<name>A0A106YAN6_9BURK</name>
<dbReference type="Pfam" id="PF02515">
    <property type="entry name" value="CoA_transf_3"/>
    <property type="match status" value="1"/>
</dbReference>
<protein>
    <submittedName>
        <fullName evidence="2">CoA-transferase</fullName>
    </submittedName>
</protein>
<dbReference type="InterPro" id="IPR044855">
    <property type="entry name" value="CoA-Trfase_III_dom3_sf"/>
</dbReference>
<evidence type="ECO:0000313" key="3">
    <source>
        <dbReference type="Proteomes" id="UP000060630"/>
    </source>
</evidence>
<keyword evidence="1 2" id="KW-0808">Transferase</keyword>
<dbReference type="Gene3D" id="3.40.50.10540">
    <property type="entry name" value="Crotonobetainyl-coa:carnitine coa-transferase, domain 1"/>
    <property type="match status" value="1"/>
</dbReference>
<proteinExistence type="predicted"/>
<reference evidence="2 3" key="1">
    <citation type="submission" date="2015-11" db="EMBL/GenBank/DDBJ databases">
        <title>Expanding the genomic diversity of Burkholderia species for the development of highly accurate diagnostics.</title>
        <authorList>
            <person name="Sahl J."/>
            <person name="Keim P."/>
            <person name="Wagner D."/>
        </authorList>
    </citation>
    <scope>NUCLEOTIDE SEQUENCE [LARGE SCALE GENOMIC DNA]</scope>
    <source>
        <strain evidence="2 3">MSMB2087WGS</strain>
    </source>
</reference>
<dbReference type="PANTHER" id="PTHR48207">
    <property type="entry name" value="SUCCINATE--HYDROXYMETHYLGLUTARATE COA-TRANSFERASE"/>
    <property type="match status" value="1"/>
</dbReference>
<evidence type="ECO:0000313" key="2">
    <source>
        <dbReference type="EMBL" id="KWA72648.1"/>
    </source>
</evidence>
<sequence>MSTQPQPLKGIRVVDYTHFLAGPYVSRCLAALGADVIKVERPTGGDAGRAHPYFINGESGYFLQQNMGKKGLCVDVKDPRGLALMKKLIGEADVLVENYRPGALAKLGLGYDACSASNPGLVYCSVSAYGQTGPRSQQAGFGLIAEAMSGAMDLIGNPDETPPLFRMPVADMYAGAHGVAAVCAALLGRHATGRGQHIDLALYDCMVAMHDYAVQCHTLSGGEERMTRSGHYLPQSTVYGVFATRDGSVVIAAQVDDAWRRLARLIGGAGLADDPRFLDAASRNAHGREAVELVQAWTRGRTAQACLAALDEAGVPAAPVQRIDQVLADPQIHARGMLIEQAHPVLGTIRLPNVPFRFSGIDAPAMRVAPMLGEHNREIAAELGYDDDEIDRMERDGVLFARTPVPAAATL</sequence>
<dbReference type="Gene3D" id="3.30.1540.10">
    <property type="entry name" value="formyl-coa transferase, domain 3"/>
    <property type="match status" value="1"/>
</dbReference>
<gene>
    <name evidence="2" type="ORF">WL29_05395</name>
</gene>
<dbReference type="RefSeq" id="WP_060193504.1">
    <property type="nucleotide sequence ID" value="NZ_LPHD01000194.1"/>
</dbReference>